<organism evidence="11 12">
    <name type="scientific">Marinomonas arenicola</name>
    <dbReference type="NCBI Taxonomy" id="569601"/>
    <lineage>
        <taxon>Bacteria</taxon>
        <taxon>Pseudomonadati</taxon>
        <taxon>Pseudomonadota</taxon>
        <taxon>Gammaproteobacteria</taxon>
        <taxon>Oceanospirillales</taxon>
        <taxon>Oceanospirillaceae</taxon>
        <taxon>Marinomonas</taxon>
    </lineage>
</organism>
<keyword evidence="12" id="KW-1185">Reference proteome</keyword>
<evidence type="ECO:0000256" key="4">
    <source>
        <dbReference type="ARBA" id="ARBA00022519"/>
    </source>
</evidence>
<keyword evidence="3" id="KW-1003">Cell membrane</keyword>
<feature type="transmembrane region" description="Helical" evidence="9">
    <location>
        <begin position="50"/>
        <end position="66"/>
    </location>
</feature>
<comment type="subunit">
    <text evidence="9">The complex comprises the extracytoplasmic solute receptor protein and the two transmembrane proteins.</text>
</comment>
<name>A0ABU9G5A4_9GAMM</name>
<evidence type="ECO:0000256" key="3">
    <source>
        <dbReference type="ARBA" id="ARBA00022475"/>
    </source>
</evidence>
<feature type="transmembrane region" description="Helical" evidence="9">
    <location>
        <begin position="12"/>
        <end position="38"/>
    </location>
</feature>
<dbReference type="EMBL" id="JBAKAR010000008">
    <property type="protein sequence ID" value="MEL0613660.1"/>
    <property type="molecule type" value="Genomic_DNA"/>
</dbReference>
<comment type="similarity">
    <text evidence="8 9">Belongs to the TRAP transporter small permease family.</text>
</comment>
<proteinExistence type="inferred from homology"/>
<evidence type="ECO:0000313" key="12">
    <source>
        <dbReference type="Proteomes" id="UP001379949"/>
    </source>
</evidence>
<keyword evidence="5 9" id="KW-0812">Transmembrane</keyword>
<protein>
    <recommendedName>
        <fullName evidence="9">TRAP transporter small permease protein</fullName>
    </recommendedName>
</protein>
<comment type="caution">
    <text evidence="11">The sequence shown here is derived from an EMBL/GenBank/DDBJ whole genome shotgun (WGS) entry which is preliminary data.</text>
</comment>
<reference evidence="11 12" key="1">
    <citation type="submission" date="2024-02" db="EMBL/GenBank/DDBJ databases">
        <title>Bacteria isolated from the canopy kelp, Nereocystis luetkeana.</title>
        <authorList>
            <person name="Pfister C.A."/>
            <person name="Younker I.T."/>
            <person name="Light S.H."/>
        </authorList>
    </citation>
    <scope>NUCLEOTIDE SEQUENCE [LARGE SCALE GENOMIC DNA]</scope>
    <source>
        <strain evidence="11 12">TI.4.07</strain>
    </source>
</reference>
<feature type="transmembrane region" description="Helical" evidence="9">
    <location>
        <begin position="129"/>
        <end position="151"/>
    </location>
</feature>
<dbReference type="Pfam" id="PF04290">
    <property type="entry name" value="DctQ"/>
    <property type="match status" value="1"/>
</dbReference>
<comment type="subcellular location">
    <subcellularLocation>
        <location evidence="1 9">Cell inner membrane</location>
        <topology evidence="1 9">Multi-pass membrane protein</topology>
    </subcellularLocation>
</comment>
<keyword evidence="7 9" id="KW-0472">Membrane</keyword>
<evidence type="ECO:0000256" key="8">
    <source>
        <dbReference type="ARBA" id="ARBA00038436"/>
    </source>
</evidence>
<keyword evidence="2 9" id="KW-0813">Transport</keyword>
<evidence type="ECO:0000313" key="11">
    <source>
        <dbReference type="EMBL" id="MEL0613660.1"/>
    </source>
</evidence>
<feature type="transmembrane region" description="Helical" evidence="9">
    <location>
        <begin position="86"/>
        <end position="109"/>
    </location>
</feature>
<evidence type="ECO:0000256" key="6">
    <source>
        <dbReference type="ARBA" id="ARBA00022989"/>
    </source>
</evidence>
<dbReference type="RefSeq" id="WP_341567368.1">
    <property type="nucleotide sequence ID" value="NZ_JBAKAR010000008.1"/>
</dbReference>
<evidence type="ECO:0000256" key="7">
    <source>
        <dbReference type="ARBA" id="ARBA00023136"/>
    </source>
</evidence>
<sequence>MGAIKLISNKILTLQEILAVLCSIFIVLGVGSGAFFRYVLGVSFHGLEELLVIGSFWMYFIGASYASHKGKHISAEVFSVYCSNPILRYSVSVLANFITVSLSVLYTYYGWEFLMWSFDADGKTSRLQIPLVFGHSAVFVGFFLMSCYFFNDLMGGMKKLKAAYYGKPTE</sequence>
<keyword evidence="6 9" id="KW-1133">Transmembrane helix</keyword>
<dbReference type="InterPro" id="IPR055348">
    <property type="entry name" value="DctQ"/>
</dbReference>
<dbReference type="Proteomes" id="UP001379949">
    <property type="component" value="Unassembled WGS sequence"/>
</dbReference>
<dbReference type="InterPro" id="IPR007387">
    <property type="entry name" value="TRAP_DctQ"/>
</dbReference>
<evidence type="ECO:0000256" key="2">
    <source>
        <dbReference type="ARBA" id="ARBA00022448"/>
    </source>
</evidence>
<evidence type="ECO:0000259" key="10">
    <source>
        <dbReference type="Pfam" id="PF04290"/>
    </source>
</evidence>
<dbReference type="PANTHER" id="PTHR35011">
    <property type="entry name" value="2,3-DIKETO-L-GULONATE TRAP TRANSPORTER SMALL PERMEASE PROTEIN YIAM"/>
    <property type="match status" value="1"/>
</dbReference>
<gene>
    <name evidence="11" type="ORF">V6242_10935</name>
</gene>
<feature type="domain" description="Tripartite ATP-independent periplasmic transporters DctQ component" evidence="10">
    <location>
        <begin position="27"/>
        <end position="154"/>
    </location>
</feature>
<accession>A0ABU9G5A4</accession>
<evidence type="ECO:0000256" key="1">
    <source>
        <dbReference type="ARBA" id="ARBA00004429"/>
    </source>
</evidence>
<keyword evidence="4 9" id="KW-0997">Cell inner membrane</keyword>
<evidence type="ECO:0000256" key="5">
    <source>
        <dbReference type="ARBA" id="ARBA00022692"/>
    </source>
</evidence>
<evidence type="ECO:0000256" key="9">
    <source>
        <dbReference type="RuleBase" id="RU369079"/>
    </source>
</evidence>
<comment type="function">
    <text evidence="9">Part of the tripartite ATP-independent periplasmic (TRAP) transport system.</text>
</comment>